<dbReference type="Proteomes" id="UP000646946">
    <property type="component" value="Unassembled WGS sequence"/>
</dbReference>
<dbReference type="EC" id="1.15.1.1" evidence="1"/>
<dbReference type="EMBL" id="DVAB01000029">
    <property type="protein sequence ID" value="HIK00577.1"/>
    <property type="molecule type" value="Genomic_DNA"/>
</dbReference>
<proteinExistence type="predicted"/>
<dbReference type="Gene3D" id="1.20.120.400">
    <property type="entry name" value="Nickel-containing superoxide dismutase"/>
    <property type="match status" value="1"/>
</dbReference>
<comment type="caution">
    <text evidence="1">The sequence shown here is derived from an EMBL/GenBank/DDBJ whole genome shotgun (WGS) entry which is preliminary data.</text>
</comment>
<organism evidence="1 2">
    <name type="scientific">Candidatus Naiadarchaeum limnaeum</name>
    <dbReference type="NCBI Taxonomy" id="2756139"/>
    <lineage>
        <taxon>Archaea</taxon>
        <taxon>Candidatus Undinarchaeota</taxon>
        <taxon>Candidatus Undinarchaeia</taxon>
        <taxon>Candidatus Naiadarchaeales</taxon>
        <taxon>Candidatus Naiadarchaeaceae</taxon>
        <taxon>Candidatus Naiadarchaeum</taxon>
    </lineage>
</organism>
<gene>
    <name evidence="1" type="primary">sodN</name>
    <name evidence="1" type="ORF">H1016_03490</name>
</gene>
<keyword evidence="2" id="KW-1185">Reference proteome</keyword>
<keyword evidence="1" id="KW-0560">Oxidoreductase</keyword>
<dbReference type="NCBIfam" id="TIGR02753">
    <property type="entry name" value="sodN"/>
    <property type="match status" value="1"/>
</dbReference>
<dbReference type="GO" id="GO:0004784">
    <property type="term" value="F:superoxide dismutase activity"/>
    <property type="evidence" value="ECO:0007669"/>
    <property type="project" value="UniProtKB-EC"/>
</dbReference>
<accession>A0A832XJG7</accession>
<dbReference type="InterPro" id="IPR036502">
    <property type="entry name" value="NiSOD_sf"/>
</dbReference>
<dbReference type="Pfam" id="PF09055">
    <property type="entry name" value="Sod_Ni"/>
    <property type="match status" value="1"/>
</dbReference>
<dbReference type="SUPFAM" id="SSF109770">
    <property type="entry name" value="Nickel-containing superoxide dismutase, NiSOD"/>
    <property type="match status" value="1"/>
</dbReference>
<sequence>MKIIEKIKKLFEPKIAYAHCDIPCGIYDPHLAQVAAHTVVRMGMLIDELTAKMNANPNPSVEDRRDFVHKLSRYTEIKEHHAEIAKHEVRILWGDYFKPEHVQKYSELHDLVWKVMKAGSKAKQEANLKTAEELLESVEKIAEIFWKTKNIEPVKRKSFYITERTLVYPKL</sequence>
<evidence type="ECO:0000313" key="1">
    <source>
        <dbReference type="EMBL" id="HIK00577.1"/>
    </source>
</evidence>
<name>A0A832XJG7_9ARCH</name>
<protein>
    <submittedName>
        <fullName evidence="1">Superoxide dismutase, Ni</fullName>
        <ecNumber evidence="1">1.15.1.1</ecNumber>
    </submittedName>
</protein>
<dbReference type="GO" id="GO:0016151">
    <property type="term" value="F:nickel cation binding"/>
    <property type="evidence" value="ECO:0007669"/>
    <property type="project" value="InterPro"/>
</dbReference>
<dbReference type="InterPro" id="IPR014123">
    <property type="entry name" value="Superoxide_dismutase_Ni-type"/>
</dbReference>
<reference evidence="1 2" key="1">
    <citation type="journal article" name="Nat. Commun.">
        <title>Undinarchaeota illuminate DPANN phylogeny and the impact of gene transfer on archaeal evolution.</title>
        <authorList>
            <person name="Dombrowski N."/>
            <person name="Williams T.A."/>
            <person name="Sun J."/>
            <person name="Woodcroft B.J."/>
            <person name="Lee J.H."/>
            <person name="Minh B.Q."/>
            <person name="Rinke C."/>
            <person name="Spang A."/>
        </authorList>
    </citation>
    <scope>NUCLEOTIDE SEQUENCE [LARGE SCALE GENOMIC DNA]</scope>
    <source>
        <strain evidence="1">MAG_bin1129</strain>
    </source>
</reference>
<dbReference type="AlphaFoldDB" id="A0A832XJG7"/>
<evidence type="ECO:0000313" key="2">
    <source>
        <dbReference type="Proteomes" id="UP000646946"/>
    </source>
</evidence>